<dbReference type="Gene3D" id="3.40.50.620">
    <property type="entry name" value="HUPs"/>
    <property type="match status" value="1"/>
</dbReference>
<keyword evidence="2" id="KW-0963">Cytoplasm</keyword>
<reference evidence="4 5" key="1">
    <citation type="submission" date="2014-12" db="EMBL/GenBank/DDBJ databases">
        <title>Draft genome sequences of 29 type strains of Enterococci.</title>
        <authorList>
            <person name="Zhong Z."/>
            <person name="Sun Z."/>
            <person name="Liu W."/>
            <person name="Zhang W."/>
            <person name="Zhang H."/>
        </authorList>
    </citation>
    <scope>NUCLEOTIDE SEQUENCE [LARGE SCALE GENOMIC DNA]</scope>
    <source>
        <strain evidence="4 5">DSM 22802</strain>
    </source>
</reference>
<sequence>MLDEYKNILVPVDGSAQSKKTFDEAINIAKRNKGNLTLVTVIDTASFSGTTGGNSIPLMHEAKKNAQAIIDELEHHRMKEEQEVHLTSQIVAGNPKREIVELAEKLDTDLIVMGATGLGALSLLLVGSTTAYVVNQAPCNVMVVK</sequence>
<comment type="subcellular location">
    <subcellularLocation>
        <location evidence="2">Cytoplasm</location>
    </subcellularLocation>
</comment>
<proteinExistence type="inferred from homology"/>
<dbReference type="OrthoDB" id="2321605at2"/>
<dbReference type="GO" id="GO:0005737">
    <property type="term" value="C:cytoplasm"/>
    <property type="evidence" value="ECO:0007669"/>
    <property type="project" value="UniProtKB-SubCell"/>
</dbReference>
<organism evidence="4 5">
    <name type="scientific">Enterococcus devriesei</name>
    <dbReference type="NCBI Taxonomy" id="319970"/>
    <lineage>
        <taxon>Bacteria</taxon>
        <taxon>Bacillati</taxon>
        <taxon>Bacillota</taxon>
        <taxon>Bacilli</taxon>
        <taxon>Lactobacillales</taxon>
        <taxon>Enterococcaceae</taxon>
        <taxon>Enterococcus</taxon>
    </lineage>
</organism>
<dbReference type="RefSeq" id="WP_071862065.1">
    <property type="nucleotide sequence ID" value="NZ_JBHLVS010000013.1"/>
</dbReference>
<feature type="domain" description="UspA" evidence="3">
    <location>
        <begin position="4"/>
        <end position="145"/>
    </location>
</feature>
<comment type="caution">
    <text evidence="4">The sequence shown here is derived from an EMBL/GenBank/DDBJ whole genome shotgun (WGS) entry which is preliminary data.</text>
</comment>
<evidence type="ECO:0000256" key="2">
    <source>
        <dbReference type="PIRNR" id="PIRNR006276"/>
    </source>
</evidence>
<name>A0A1L8SVY6_9ENTE</name>
<dbReference type="PANTHER" id="PTHR46268">
    <property type="entry name" value="STRESS RESPONSE PROTEIN NHAX"/>
    <property type="match status" value="1"/>
</dbReference>
<dbReference type="Pfam" id="PF00582">
    <property type="entry name" value="Usp"/>
    <property type="match status" value="1"/>
</dbReference>
<dbReference type="SUPFAM" id="SSF52402">
    <property type="entry name" value="Adenine nucleotide alpha hydrolases-like"/>
    <property type="match status" value="1"/>
</dbReference>
<evidence type="ECO:0000313" key="5">
    <source>
        <dbReference type="Proteomes" id="UP000183700"/>
    </source>
</evidence>
<keyword evidence="5" id="KW-1185">Reference proteome</keyword>
<dbReference type="PANTHER" id="PTHR46268:SF6">
    <property type="entry name" value="UNIVERSAL STRESS PROTEIN UP12"/>
    <property type="match status" value="1"/>
</dbReference>
<comment type="similarity">
    <text evidence="1 2">Belongs to the universal stress protein A family.</text>
</comment>
<dbReference type="InterPro" id="IPR006015">
    <property type="entry name" value="Universal_stress_UspA"/>
</dbReference>
<protein>
    <recommendedName>
        <fullName evidence="2">Universal stress protein</fullName>
    </recommendedName>
</protein>
<dbReference type="STRING" id="319970.RV00_GL002260"/>
<dbReference type="EMBL" id="JXKM01000004">
    <property type="protein sequence ID" value="OJG36116.1"/>
    <property type="molecule type" value="Genomic_DNA"/>
</dbReference>
<dbReference type="Proteomes" id="UP000183700">
    <property type="component" value="Unassembled WGS sequence"/>
</dbReference>
<gene>
    <name evidence="4" type="ORF">RV00_GL002260</name>
</gene>
<evidence type="ECO:0000259" key="3">
    <source>
        <dbReference type="Pfam" id="PF00582"/>
    </source>
</evidence>
<accession>A0A1L8SVY6</accession>
<dbReference type="PRINTS" id="PR01438">
    <property type="entry name" value="UNVRSLSTRESS"/>
</dbReference>
<dbReference type="InterPro" id="IPR006016">
    <property type="entry name" value="UspA"/>
</dbReference>
<dbReference type="InterPro" id="IPR014729">
    <property type="entry name" value="Rossmann-like_a/b/a_fold"/>
</dbReference>
<evidence type="ECO:0000313" key="4">
    <source>
        <dbReference type="EMBL" id="OJG36116.1"/>
    </source>
</evidence>
<dbReference type="AlphaFoldDB" id="A0A1L8SVY6"/>
<evidence type="ECO:0000256" key="1">
    <source>
        <dbReference type="ARBA" id="ARBA00008791"/>
    </source>
</evidence>
<dbReference type="PIRSF" id="PIRSF006276">
    <property type="entry name" value="UspA"/>
    <property type="match status" value="1"/>
</dbReference>
<dbReference type="CDD" id="cd00293">
    <property type="entry name" value="USP-like"/>
    <property type="match status" value="1"/>
</dbReference>